<sequence>MCEKKYCGGKASKILCIVEAKPRKFCVLWRQSLEDFVSVEATSASDPSGSEQCSIFPTSHFKLHHETLPVKALPWADKESDPSLKISSREIGEIQKTCITIRETVVQTKRGNKPNNANVIKEKAIVPEEPLPLGSPRKTVPFDTQGKGDAPSSRLERKEKRDTLVVNKEMGSEQLNLDNRLESNVRKIKVQLSGHQYNVCEAEQLKNIRQNSNEEIKSQIEAPIEDLSEKLPFVSCFLIDSSACRRWHLQTTNGVSVRKLFLHTVGVETILNQKYQKSLKIVVSSGIAKRQYTDHNSYPSGINNFFEVDPFGQNRVQR</sequence>
<dbReference type="EMBL" id="CAXIEN010000131">
    <property type="protein sequence ID" value="CAL1280391.1"/>
    <property type="molecule type" value="Genomic_DNA"/>
</dbReference>
<keyword evidence="3" id="KW-1185">Reference proteome</keyword>
<evidence type="ECO:0000313" key="3">
    <source>
        <dbReference type="Proteomes" id="UP001497382"/>
    </source>
</evidence>
<evidence type="ECO:0000313" key="2">
    <source>
        <dbReference type="EMBL" id="CAL1280391.1"/>
    </source>
</evidence>
<comment type="caution">
    <text evidence="2">The sequence shown here is derived from an EMBL/GenBank/DDBJ whole genome shotgun (WGS) entry which is preliminary data.</text>
</comment>
<gene>
    <name evidence="2" type="ORF">LARSCL_LOCUS10942</name>
</gene>
<proteinExistence type="predicted"/>
<feature type="region of interest" description="Disordered" evidence="1">
    <location>
        <begin position="127"/>
        <end position="160"/>
    </location>
</feature>
<evidence type="ECO:0000256" key="1">
    <source>
        <dbReference type="SAM" id="MobiDB-lite"/>
    </source>
</evidence>
<protein>
    <submittedName>
        <fullName evidence="2">Uncharacterized protein</fullName>
    </submittedName>
</protein>
<name>A0AAV2A8S4_9ARAC</name>
<accession>A0AAV2A8S4</accession>
<dbReference type="Proteomes" id="UP001497382">
    <property type="component" value="Unassembled WGS sequence"/>
</dbReference>
<dbReference type="AlphaFoldDB" id="A0AAV2A8S4"/>
<organism evidence="2 3">
    <name type="scientific">Larinioides sclopetarius</name>
    <dbReference type="NCBI Taxonomy" id="280406"/>
    <lineage>
        <taxon>Eukaryota</taxon>
        <taxon>Metazoa</taxon>
        <taxon>Ecdysozoa</taxon>
        <taxon>Arthropoda</taxon>
        <taxon>Chelicerata</taxon>
        <taxon>Arachnida</taxon>
        <taxon>Araneae</taxon>
        <taxon>Araneomorphae</taxon>
        <taxon>Entelegynae</taxon>
        <taxon>Araneoidea</taxon>
        <taxon>Araneidae</taxon>
        <taxon>Larinioides</taxon>
    </lineage>
</organism>
<reference evidence="2 3" key="1">
    <citation type="submission" date="2024-04" db="EMBL/GenBank/DDBJ databases">
        <authorList>
            <person name="Rising A."/>
            <person name="Reimegard J."/>
            <person name="Sonavane S."/>
            <person name="Akerstrom W."/>
            <person name="Nylinder S."/>
            <person name="Hedman E."/>
            <person name="Kallberg Y."/>
        </authorList>
    </citation>
    <scope>NUCLEOTIDE SEQUENCE [LARGE SCALE GENOMIC DNA]</scope>
</reference>